<comment type="function">
    <text evidence="10">Necessary for normal cell division and for the maintenance of normal septation.</text>
</comment>
<dbReference type="SUPFAM" id="SSF52540">
    <property type="entry name" value="P-loop containing nucleoside triphosphate hydrolases"/>
    <property type="match status" value="1"/>
</dbReference>
<evidence type="ECO:0000256" key="5">
    <source>
        <dbReference type="ARBA" id="ARBA00022741"/>
    </source>
</evidence>
<proteinExistence type="inferred from homology"/>
<dbReference type="HAMAP" id="MF_00321">
    <property type="entry name" value="GTPase_EngB"/>
    <property type="match status" value="1"/>
</dbReference>
<dbReference type="AlphaFoldDB" id="D7EAT1"/>
<accession>D7EAT1</accession>
<dbReference type="OrthoDB" id="65113at2157"/>
<dbReference type="GO" id="GO:0005525">
    <property type="term" value="F:GTP binding"/>
    <property type="evidence" value="ECO:0007669"/>
    <property type="project" value="UniProtKB-UniRule"/>
</dbReference>
<keyword evidence="3 10" id="KW-0132">Cell division</keyword>
<feature type="domain" description="EngB-type G" evidence="11">
    <location>
        <begin position="12"/>
        <end position="199"/>
    </location>
</feature>
<evidence type="ECO:0000256" key="6">
    <source>
        <dbReference type="ARBA" id="ARBA00022842"/>
    </source>
</evidence>
<dbReference type="CDD" id="cd01876">
    <property type="entry name" value="YihA_EngB"/>
    <property type="match status" value="1"/>
</dbReference>
<dbReference type="PANTHER" id="PTHR11649:SF13">
    <property type="entry name" value="ENGB-TYPE G DOMAIN-CONTAINING PROTEIN"/>
    <property type="match status" value="1"/>
</dbReference>
<protein>
    <recommendedName>
        <fullName evidence="10">Probable GTP-binding protein EngB</fullName>
    </recommendedName>
</protein>
<comment type="cofactor">
    <cofactor evidence="1">
        <name>Mg(2+)</name>
        <dbReference type="ChEBI" id="CHEBI:18420"/>
    </cofactor>
</comment>
<evidence type="ECO:0000256" key="7">
    <source>
        <dbReference type="ARBA" id="ARBA00023134"/>
    </source>
</evidence>
<dbReference type="Pfam" id="PF01926">
    <property type="entry name" value="MMR_HSR1"/>
    <property type="match status" value="1"/>
</dbReference>
<dbReference type="HOGENOM" id="CLU_033732_3_0_2"/>
<keyword evidence="9 10" id="KW-0131">Cell cycle</keyword>
<keyword evidence="7 10" id="KW-0342">GTP-binding</keyword>
<evidence type="ECO:0000313" key="12">
    <source>
        <dbReference type="EMBL" id="ADI74448.1"/>
    </source>
</evidence>
<dbReference type="KEGG" id="mev:Metev_1604"/>
<keyword evidence="4" id="KW-0479">Metal-binding</keyword>
<dbReference type="EMBL" id="CP002069">
    <property type="protein sequence ID" value="ADI74448.1"/>
    <property type="molecule type" value="Genomic_DNA"/>
</dbReference>
<evidence type="ECO:0000256" key="10">
    <source>
        <dbReference type="HAMAP-Rule" id="MF_00321"/>
    </source>
</evidence>
<evidence type="ECO:0000256" key="8">
    <source>
        <dbReference type="ARBA" id="ARBA00023210"/>
    </source>
</evidence>
<dbReference type="InterPro" id="IPR019987">
    <property type="entry name" value="GTP-bd_ribosome_bio_YsxC"/>
</dbReference>
<evidence type="ECO:0000256" key="3">
    <source>
        <dbReference type="ARBA" id="ARBA00022618"/>
    </source>
</evidence>
<dbReference type="GO" id="GO:0051301">
    <property type="term" value="P:cell division"/>
    <property type="evidence" value="ECO:0007669"/>
    <property type="project" value="UniProtKB-KW"/>
</dbReference>
<dbReference type="PANTHER" id="PTHR11649">
    <property type="entry name" value="MSS1/TRME-RELATED GTP-BINDING PROTEIN"/>
    <property type="match status" value="1"/>
</dbReference>
<dbReference type="GeneID" id="9347245"/>
<dbReference type="InterPro" id="IPR027417">
    <property type="entry name" value="P-loop_NTPase"/>
</dbReference>
<dbReference type="PROSITE" id="PS51706">
    <property type="entry name" value="G_ENGB"/>
    <property type="match status" value="1"/>
</dbReference>
<dbReference type="Proteomes" id="UP000000391">
    <property type="component" value="Chromosome"/>
</dbReference>
<dbReference type="InterPro" id="IPR006073">
    <property type="entry name" value="GTP-bd"/>
</dbReference>
<dbReference type="GO" id="GO:0046872">
    <property type="term" value="F:metal ion binding"/>
    <property type="evidence" value="ECO:0007669"/>
    <property type="project" value="UniProtKB-KW"/>
</dbReference>
<dbReference type="RefSeq" id="WP_013195013.1">
    <property type="nucleotide sequence ID" value="NC_014253.1"/>
</dbReference>
<keyword evidence="5 10" id="KW-0547">Nucleotide-binding</keyword>
<keyword evidence="13" id="KW-1185">Reference proteome</keyword>
<comment type="similarity">
    <text evidence="2 10">Belongs to the TRAFAC class TrmE-Era-EngA-EngB-Septin-like GTPase superfamily. EngB GTPase family.</text>
</comment>
<dbReference type="STRING" id="644295.Metev_1604"/>
<keyword evidence="6" id="KW-0460">Magnesium</keyword>
<evidence type="ECO:0000256" key="9">
    <source>
        <dbReference type="ARBA" id="ARBA00023306"/>
    </source>
</evidence>
<evidence type="ECO:0000313" key="13">
    <source>
        <dbReference type="Proteomes" id="UP000000391"/>
    </source>
</evidence>
<evidence type="ECO:0000256" key="4">
    <source>
        <dbReference type="ARBA" id="ARBA00022723"/>
    </source>
</evidence>
<dbReference type="InterPro" id="IPR030393">
    <property type="entry name" value="G_ENGB_dom"/>
</dbReference>
<reference evidence="12 13" key="1">
    <citation type="submission" date="2010-06" db="EMBL/GenBank/DDBJ databases">
        <title>Complete sequence chromosome of Methanohalobium evestigatum Z-7303.</title>
        <authorList>
            <consortium name="US DOE Joint Genome Institute"/>
            <person name="Lucas S."/>
            <person name="Copeland A."/>
            <person name="Lapidus A."/>
            <person name="Cheng J.-F."/>
            <person name="Bruce D."/>
            <person name="Goodwin L."/>
            <person name="Pitluck S."/>
            <person name="Saunders E."/>
            <person name="Detter J.C."/>
            <person name="Han C."/>
            <person name="Tapia R."/>
            <person name="Land M."/>
            <person name="Hauser L."/>
            <person name="Kyrpides N."/>
            <person name="Mikhailova N."/>
            <person name="Sieprawska-Lupa M."/>
            <person name="Whitman W.B."/>
            <person name="Anderson I."/>
            <person name="Woyke T."/>
        </authorList>
    </citation>
    <scope>NUCLEOTIDE SEQUENCE [LARGE SCALE GENOMIC DNA]</scope>
    <source>
        <strain evidence="13">ATCC BAA-1072 / DSM 3721 / NBRC 107634 / OCM 161 / Z-7303</strain>
    </source>
</reference>
<keyword evidence="8 10" id="KW-0717">Septation</keyword>
<name>D7EAT1_METEZ</name>
<evidence type="ECO:0000259" key="11">
    <source>
        <dbReference type="PROSITE" id="PS51706"/>
    </source>
</evidence>
<evidence type="ECO:0000256" key="1">
    <source>
        <dbReference type="ARBA" id="ARBA00001946"/>
    </source>
</evidence>
<dbReference type="Gene3D" id="3.40.50.300">
    <property type="entry name" value="P-loop containing nucleotide triphosphate hydrolases"/>
    <property type="match status" value="1"/>
</dbReference>
<dbReference type="NCBIfam" id="NF003255">
    <property type="entry name" value="PRK04213.1"/>
    <property type="match status" value="1"/>
</dbReference>
<evidence type="ECO:0000256" key="2">
    <source>
        <dbReference type="ARBA" id="ARBA00009638"/>
    </source>
</evidence>
<gene>
    <name evidence="10" type="primary">engB</name>
    <name evidence="12" type="ordered locus">Metev_1604</name>
</gene>
<organism evidence="12 13">
    <name type="scientific">Methanohalobium evestigatum (strain ATCC BAA-1072 / DSM 3721 / NBRC 107634 / OCM 161 / Z-7303)</name>
    <dbReference type="NCBI Taxonomy" id="644295"/>
    <lineage>
        <taxon>Archaea</taxon>
        <taxon>Methanobacteriati</taxon>
        <taxon>Methanobacteriota</taxon>
        <taxon>Stenosarchaea group</taxon>
        <taxon>Methanomicrobia</taxon>
        <taxon>Methanosarcinales</taxon>
        <taxon>Methanosarcinaceae</taxon>
        <taxon>Methanohalobium</taxon>
    </lineage>
</organism>
<sequence length="209" mass="24012">MKKGKKDNFENINLEIVFAGRSNVGKSSFIRELTGKKVKVGKRPGVTLKPYNICYSDMLVTDMPGFGFMSGVKDRKKDIVHDKIVRYFENNAKRIKVAVLIIDGPAFIDIADRWNARDEIPIDIEMFEFLNELNIDTIVAVNKIDKIKSKDYEQIMNGIVERLGMSPPWKQWIDIIAPVSVKKGDIQSARELIKNRLHEAKRDDLLKYI</sequence>